<dbReference type="SMART" id="SM00563">
    <property type="entry name" value="PlsC"/>
    <property type="match status" value="1"/>
</dbReference>
<keyword evidence="3 5" id="KW-0012">Acyltransferase</keyword>
<feature type="domain" description="Phospholipid/glycerol acyltransferase" evidence="4">
    <location>
        <begin position="70"/>
        <end position="184"/>
    </location>
</feature>
<dbReference type="InterPro" id="IPR002123">
    <property type="entry name" value="Plipid/glycerol_acylTrfase"/>
</dbReference>
<evidence type="ECO:0000256" key="2">
    <source>
        <dbReference type="ARBA" id="ARBA00022679"/>
    </source>
</evidence>
<organism evidence="5 6">
    <name type="scientific">Sphingomicrobium lutaoense</name>
    <dbReference type="NCBI Taxonomy" id="515949"/>
    <lineage>
        <taxon>Bacteria</taxon>
        <taxon>Pseudomonadati</taxon>
        <taxon>Pseudomonadota</taxon>
        <taxon>Alphaproteobacteria</taxon>
        <taxon>Sphingomonadales</taxon>
        <taxon>Sphingomonadaceae</taxon>
        <taxon>Sphingomicrobium</taxon>
    </lineage>
</organism>
<dbReference type="AlphaFoldDB" id="A0A839Z5C8"/>
<dbReference type="PANTHER" id="PTHR10434:SF40">
    <property type="entry name" value="1-ACYL-SN-GLYCEROL-3-PHOSPHATE ACYLTRANSFERASE"/>
    <property type="match status" value="1"/>
</dbReference>
<proteinExistence type="predicted"/>
<evidence type="ECO:0000259" key="4">
    <source>
        <dbReference type="SMART" id="SM00563"/>
    </source>
</evidence>
<dbReference type="EC" id="2.3.1.51" evidence="5"/>
<dbReference type="GO" id="GO:0003841">
    <property type="term" value="F:1-acylglycerol-3-phosphate O-acyltransferase activity"/>
    <property type="evidence" value="ECO:0007669"/>
    <property type="project" value="UniProtKB-EC"/>
</dbReference>
<reference evidence="5 6" key="1">
    <citation type="submission" date="2020-08" db="EMBL/GenBank/DDBJ databases">
        <title>Genomic Encyclopedia of Type Strains, Phase IV (KMG-IV): sequencing the most valuable type-strain genomes for metagenomic binning, comparative biology and taxonomic classification.</title>
        <authorList>
            <person name="Goeker M."/>
        </authorList>
    </citation>
    <scope>NUCLEOTIDE SEQUENCE [LARGE SCALE GENOMIC DNA]</scope>
    <source>
        <strain evidence="5 6">DSM 24194</strain>
    </source>
</reference>
<dbReference type="RefSeq" id="WP_183934187.1">
    <property type="nucleotide sequence ID" value="NZ_JACICF010000002.1"/>
</dbReference>
<dbReference type="SUPFAM" id="SSF69593">
    <property type="entry name" value="Glycerol-3-phosphate (1)-acyltransferase"/>
    <property type="match status" value="1"/>
</dbReference>
<dbReference type="GO" id="GO:0006654">
    <property type="term" value="P:phosphatidic acid biosynthetic process"/>
    <property type="evidence" value="ECO:0007669"/>
    <property type="project" value="TreeGrafter"/>
</dbReference>
<name>A0A839Z5C8_9SPHN</name>
<dbReference type="PANTHER" id="PTHR10434">
    <property type="entry name" value="1-ACYL-SN-GLYCEROL-3-PHOSPHATE ACYLTRANSFERASE"/>
    <property type="match status" value="1"/>
</dbReference>
<dbReference type="Pfam" id="PF01553">
    <property type="entry name" value="Acyltransferase"/>
    <property type="match status" value="1"/>
</dbReference>
<keyword evidence="6" id="KW-1185">Reference proteome</keyword>
<keyword evidence="2 5" id="KW-0808">Transferase</keyword>
<comment type="caution">
    <text evidence="5">The sequence shown here is derived from an EMBL/GenBank/DDBJ whole genome shotgun (WGS) entry which is preliminary data.</text>
</comment>
<protein>
    <submittedName>
        <fullName evidence="5">1-acyl-sn-glycerol-3-phosphate acyltransferase</fullName>
        <ecNumber evidence="5">2.3.1.51</ecNumber>
    </submittedName>
</protein>
<dbReference type="CDD" id="cd07989">
    <property type="entry name" value="LPLAT_AGPAT-like"/>
    <property type="match status" value="1"/>
</dbReference>
<evidence type="ECO:0000256" key="1">
    <source>
        <dbReference type="ARBA" id="ARBA00005189"/>
    </source>
</evidence>
<dbReference type="Proteomes" id="UP000578569">
    <property type="component" value="Unassembled WGS sequence"/>
</dbReference>
<comment type="pathway">
    <text evidence="1">Lipid metabolism.</text>
</comment>
<evidence type="ECO:0000256" key="3">
    <source>
        <dbReference type="ARBA" id="ARBA00023315"/>
    </source>
</evidence>
<dbReference type="EMBL" id="JACICF010000002">
    <property type="protein sequence ID" value="MBB3764822.1"/>
    <property type="molecule type" value="Genomic_DNA"/>
</dbReference>
<sequence length="228" mass="25214">MMAFLRSTLFHLLFYPGTLLYCLAGLAVAPTGQGALRHVVHGWSNFHHWLVRHVLGIRMEWDGQIPDGPFLIAVKHQAMVETVEALRFAHTPVVVMKRELTTMPIFGWVNRRYGVIGVDREAGASALRSMMKEGQKAVAEKRPVVIFPEGTRVPFGAAPPLRPGFAGLYRVLKLPVVPVAHDSGKLWPRGYVKHAGTIRFKVGEVIEPGLPRGEVEARVHAAINALNP</sequence>
<gene>
    <name evidence="5" type="ORF">FHS50_001884</name>
</gene>
<accession>A0A839Z5C8</accession>
<evidence type="ECO:0000313" key="5">
    <source>
        <dbReference type="EMBL" id="MBB3764822.1"/>
    </source>
</evidence>
<evidence type="ECO:0000313" key="6">
    <source>
        <dbReference type="Proteomes" id="UP000578569"/>
    </source>
</evidence>